<dbReference type="Proteomes" id="UP000485058">
    <property type="component" value="Unassembled WGS sequence"/>
</dbReference>
<keyword evidence="2" id="KW-1185">Reference proteome</keyword>
<reference evidence="1 2" key="1">
    <citation type="submission" date="2020-02" db="EMBL/GenBank/DDBJ databases">
        <title>Draft genome sequence of Haematococcus lacustris strain NIES-144.</title>
        <authorList>
            <person name="Morimoto D."/>
            <person name="Nakagawa S."/>
            <person name="Yoshida T."/>
            <person name="Sawayama S."/>
        </authorList>
    </citation>
    <scope>NUCLEOTIDE SEQUENCE [LARGE SCALE GENOMIC DNA]</scope>
    <source>
        <strain evidence="1 2">NIES-144</strain>
    </source>
</reference>
<protein>
    <submittedName>
        <fullName evidence="1">Uncharacterized protein</fullName>
    </submittedName>
</protein>
<accession>A0A6A0ACD3</accession>
<comment type="caution">
    <text evidence="1">The sequence shown here is derived from an EMBL/GenBank/DDBJ whole genome shotgun (WGS) entry which is preliminary data.</text>
</comment>
<evidence type="ECO:0000313" key="1">
    <source>
        <dbReference type="EMBL" id="GFH30348.1"/>
    </source>
</evidence>
<sequence length="68" mass="7150">MPCMVHTAVYRTSPPPSAAECHAFAMIASSFLLPALMGQRQAPGFTCSSVNTTMMTVSCTMPDPAAAR</sequence>
<gene>
    <name evidence="1" type="ORF">HaLaN_29183</name>
</gene>
<proteinExistence type="predicted"/>
<name>A0A6A0ACD3_HAELA</name>
<dbReference type="EMBL" id="BLLF01004845">
    <property type="protein sequence ID" value="GFH30348.1"/>
    <property type="molecule type" value="Genomic_DNA"/>
</dbReference>
<evidence type="ECO:0000313" key="2">
    <source>
        <dbReference type="Proteomes" id="UP000485058"/>
    </source>
</evidence>
<dbReference type="AlphaFoldDB" id="A0A6A0ACD3"/>
<organism evidence="1 2">
    <name type="scientific">Haematococcus lacustris</name>
    <name type="common">Green alga</name>
    <name type="synonym">Haematococcus pluvialis</name>
    <dbReference type="NCBI Taxonomy" id="44745"/>
    <lineage>
        <taxon>Eukaryota</taxon>
        <taxon>Viridiplantae</taxon>
        <taxon>Chlorophyta</taxon>
        <taxon>core chlorophytes</taxon>
        <taxon>Chlorophyceae</taxon>
        <taxon>CS clade</taxon>
        <taxon>Chlamydomonadales</taxon>
        <taxon>Haematococcaceae</taxon>
        <taxon>Haematococcus</taxon>
    </lineage>
</organism>